<evidence type="ECO:0000313" key="17">
    <source>
        <dbReference type="EMBL" id="CAH0377513.1"/>
    </source>
</evidence>
<evidence type="ECO:0000256" key="7">
    <source>
        <dbReference type="ARBA" id="ARBA00044637"/>
    </source>
</evidence>
<evidence type="ECO:0000256" key="3">
    <source>
        <dbReference type="ARBA" id="ARBA00011738"/>
    </source>
</evidence>
<feature type="transmembrane region" description="Helical" evidence="15">
    <location>
        <begin position="79"/>
        <end position="99"/>
    </location>
</feature>
<feature type="transmembrane region" description="Helical" evidence="15">
    <location>
        <begin position="170"/>
        <end position="191"/>
    </location>
</feature>
<feature type="transmembrane region" description="Helical" evidence="15">
    <location>
        <begin position="111"/>
        <end position="130"/>
    </location>
</feature>
<dbReference type="GO" id="GO:0005351">
    <property type="term" value="F:carbohydrate:proton symporter activity"/>
    <property type="evidence" value="ECO:0007669"/>
    <property type="project" value="TreeGrafter"/>
</dbReference>
<evidence type="ECO:0000256" key="8">
    <source>
        <dbReference type="ARBA" id="ARBA00044648"/>
    </source>
</evidence>
<comment type="catalytic activity">
    <reaction evidence="7">
        <text>D-galactose(in) = D-galactose(out)</text>
        <dbReference type="Rhea" id="RHEA:34915"/>
        <dbReference type="ChEBI" id="CHEBI:4139"/>
    </reaction>
    <physiologicalReaction direction="right-to-left" evidence="7">
        <dbReference type="Rhea" id="RHEA:34917"/>
    </physiologicalReaction>
</comment>
<dbReference type="OrthoDB" id="6612291at2759"/>
<dbReference type="PROSITE" id="PS00217">
    <property type="entry name" value="SUGAR_TRANSPORT_2"/>
    <property type="match status" value="1"/>
</dbReference>
<comment type="catalytic activity">
    <reaction evidence="11">
        <text>D-glucosamine(out) = D-glucosamine(in)</text>
        <dbReference type="Rhea" id="RHEA:78423"/>
        <dbReference type="ChEBI" id="CHEBI:58723"/>
    </reaction>
    <physiologicalReaction direction="left-to-right" evidence="11">
        <dbReference type="Rhea" id="RHEA:78424"/>
    </physiologicalReaction>
</comment>
<keyword evidence="14" id="KW-0813">Transport</keyword>
<comment type="catalytic activity">
    <reaction evidence="10">
        <text>D-mannose(out) = D-mannose(in)</text>
        <dbReference type="Rhea" id="RHEA:78391"/>
        <dbReference type="ChEBI" id="CHEBI:4208"/>
    </reaction>
    <physiologicalReaction direction="left-to-right" evidence="10">
        <dbReference type="Rhea" id="RHEA:78392"/>
    </physiologicalReaction>
</comment>
<evidence type="ECO:0000259" key="16">
    <source>
        <dbReference type="PROSITE" id="PS50850"/>
    </source>
</evidence>
<proteinExistence type="inferred from homology"/>
<evidence type="ECO:0000256" key="6">
    <source>
        <dbReference type="ARBA" id="ARBA00023136"/>
    </source>
</evidence>
<dbReference type="Pfam" id="PF00083">
    <property type="entry name" value="Sugar_tr"/>
    <property type="match status" value="1"/>
</dbReference>
<dbReference type="Gene3D" id="1.20.1250.20">
    <property type="entry name" value="MFS general substrate transporter like domains"/>
    <property type="match status" value="1"/>
</dbReference>
<dbReference type="PANTHER" id="PTHR48022">
    <property type="entry name" value="PLASTIDIC GLUCOSE TRANSPORTER 4"/>
    <property type="match status" value="1"/>
</dbReference>
<dbReference type="GO" id="GO:0016020">
    <property type="term" value="C:membrane"/>
    <property type="evidence" value="ECO:0007669"/>
    <property type="project" value="UniProtKB-SubCell"/>
</dbReference>
<dbReference type="InterPro" id="IPR003663">
    <property type="entry name" value="Sugar/inositol_transpt"/>
</dbReference>
<accession>A0A8J2X2C6</accession>
<keyword evidence="18" id="KW-1185">Reference proteome</keyword>
<name>A0A8J2X2C6_9STRA</name>
<dbReference type="PROSITE" id="PS50850">
    <property type="entry name" value="MFS"/>
    <property type="match status" value="1"/>
</dbReference>
<keyword evidence="5 15" id="KW-1133">Transmembrane helix</keyword>
<evidence type="ECO:0000256" key="5">
    <source>
        <dbReference type="ARBA" id="ARBA00022989"/>
    </source>
</evidence>
<evidence type="ECO:0000256" key="13">
    <source>
        <dbReference type="ARBA" id="ARBA00044780"/>
    </source>
</evidence>
<dbReference type="InterPro" id="IPR036259">
    <property type="entry name" value="MFS_trans_sf"/>
</dbReference>
<evidence type="ECO:0000256" key="9">
    <source>
        <dbReference type="ARBA" id="ARBA00044656"/>
    </source>
</evidence>
<keyword evidence="6 15" id="KW-0472">Membrane</keyword>
<sequence>MSRLALAAILYTTKALSLPTRRSIKTKLRASAGGATTAKAEAPLAVAGACVGVSLFGYHLGVVNAPLQAMAASMGFGDAGSGAVVSSTLVGAAGGALLAGPAADRLGRRGALRWNCLTLLLAAVGCSTATSLEHLIYARTLAGVGIGLVSAVAPLYVSEVSPAAKRGRNGALNQVAICLGIVASIVAGLGVTPTSPAKRWRPMFAGALVPTLLHLMLTFKIPESPRWPLSQTAQRDAERLWGADASTEMASSSSDEVKTAGWSTMVSKKYRRATLTAFLLFVCQQLSGINAVVYFSTQIFRDAGVTSAVLSSLLVMLVNVAGTAFVAAPLIDRFGRTTMLSASYAGMASSMAVMGGCLASPALAGTPLLTAITLLGTVAYVFAFSCGSGPVPSLLVPELFPAELRGKGGSVAMLSHWGWNAVVGAAFLPLINKYSIPTVYLGFASVAALSGLFTKFGIEETSK</sequence>
<dbReference type="SUPFAM" id="SSF103473">
    <property type="entry name" value="MFS general substrate transporter"/>
    <property type="match status" value="1"/>
</dbReference>
<evidence type="ECO:0000256" key="14">
    <source>
        <dbReference type="RuleBase" id="RU003346"/>
    </source>
</evidence>
<feature type="transmembrane region" description="Helical" evidence="15">
    <location>
        <begin position="411"/>
        <end position="431"/>
    </location>
</feature>
<protein>
    <recommendedName>
        <fullName evidence="13">Hexose transporter 1</fullName>
    </recommendedName>
</protein>
<feature type="transmembrane region" description="Helical" evidence="15">
    <location>
        <begin position="343"/>
        <end position="363"/>
    </location>
</feature>
<feature type="transmembrane region" description="Helical" evidence="15">
    <location>
        <begin position="437"/>
        <end position="458"/>
    </location>
</feature>
<dbReference type="InterPro" id="IPR005829">
    <property type="entry name" value="Sugar_transporter_CS"/>
</dbReference>
<evidence type="ECO:0000256" key="1">
    <source>
        <dbReference type="ARBA" id="ARBA00004141"/>
    </source>
</evidence>
<keyword evidence="4 15" id="KW-0812">Transmembrane</keyword>
<evidence type="ECO:0000313" key="18">
    <source>
        <dbReference type="Proteomes" id="UP000789595"/>
    </source>
</evidence>
<dbReference type="InterPro" id="IPR005828">
    <property type="entry name" value="MFS_sugar_transport-like"/>
</dbReference>
<evidence type="ECO:0000256" key="15">
    <source>
        <dbReference type="SAM" id="Phobius"/>
    </source>
</evidence>
<feature type="domain" description="Major facilitator superfamily (MFS) profile" evidence="16">
    <location>
        <begin position="45"/>
        <end position="462"/>
    </location>
</feature>
<dbReference type="PRINTS" id="PR00171">
    <property type="entry name" value="SUGRTRNSPORT"/>
</dbReference>
<feature type="transmembrane region" description="Helical" evidence="15">
    <location>
        <begin position="203"/>
        <end position="221"/>
    </location>
</feature>
<dbReference type="Proteomes" id="UP000789595">
    <property type="component" value="Unassembled WGS sequence"/>
</dbReference>
<feature type="transmembrane region" description="Helical" evidence="15">
    <location>
        <begin position="136"/>
        <end position="158"/>
    </location>
</feature>
<comment type="catalytic activity">
    <reaction evidence="12">
        <text>D-fructose(out) = D-fructose(in)</text>
        <dbReference type="Rhea" id="RHEA:60372"/>
        <dbReference type="ChEBI" id="CHEBI:37721"/>
    </reaction>
    <physiologicalReaction direction="left-to-right" evidence="12">
        <dbReference type="Rhea" id="RHEA:60373"/>
    </physiologicalReaction>
</comment>
<comment type="catalytic activity">
    <reaction evidence="8">
        <text>D-glucose(out) = D-glucose(in)</text>
        <dbReference type="Rhea" id="RHEA:60376"/>
        <dbReference type="ChEBI" id="CHEBI:4167"/>
    </reaction>
    <physiologicalReaction direction="left-to-right" evidence="8">
        <dbReference type="Rhea" id="RHEA:60377"/>
    </physiologicalReaction>
</comment>
<feature type="transmembrane region" description="Helical" evidence="15">
    <location>
        <begin position="369"/>
        <end position="391"/>
    </location>
</feature>
<dbReference type="EMBL" id="CAKKNE010000005">
    <property type="protein sequence ID" value="CAH0377513.1"/>
    <property type="molecule type" value="Genomic_DNA"/>
</dbReference>
<evidence type="ECO:0000256" key="4">
    <source>
        <dbReference type="ARBA" id="ARBA00022692"/>
    </source>
</evidence>
<dbReference type="PANTHER" id="PTHR48022:SF2">
    <property type="entry name" value="PLASTIDIC GLUCOSE TRANSPORTER 4"/>
    <property type="match status" value="1"/>
</dbReference>
<comment type="catalytic activity">
    <reaction evidence="9">
        <text>D-xylose(out) = D-xylose(in)</text>
        <dbReference type="Rhea" id="RHEA:78427"/>
        <dbReference type="ChEBI" id="CHEBI:53455"/>
    </reaction>
    <physiologicalReaction direction="left-to-right" evidence="9">
        <dbReference type="Rhea" id="RHEA:78428"/>
    </physiologicalReaction>
</comment>
<comment type="subcellular location">
    <subcellularLocation>
        <location evidence="1">Membrane</location>
        <topology evidence="1">Multi-pass membrane protein</topology>
    </subcellularLocation>
</comment>
<dbReference type="InterPro" id="IPR050360">
    <property type="entry name" value="MFS_Sugar_Transporters"/>
</dbReference>
<gene>
    <name evidence="17" type="ORF">PECAL_5P20480</name>
</gene>
<comment type="similarity">
    <text evidence="2 14">Belongs to the major facilitator superfamily. Sugar transporter (TC 2.A.1.1) family.</text>
</comment>
<comment type="subunit">
    <text evidence="3">Homodimer.</text>
</comment>
<feature type="transmembrane region" description="Helical" evidence="15">
    <location>
        <begin position="275"/>
        <end position="296"/>
    </location>
</feature>
<dbReference type="AlphaFoldDB" id="A0A8J2X2C6"/>
<evidence type="ECO:0000256" key="2">
    <source>
        <dbReference type="ARBA" id="ARBA00010992"/>
    </source>
</evidence>
<dbReference type="NCBIfam" id="TIGR00879">
    <property type="entry name" value="SP"/>
    <property type="match status" value="1"/>
</dbReference>
<evidence type="ECO:0000256" key="10">
    <source>
        <dbReference type="ARBA" id="ARBA00044662"/>
    </source>
</evidence>
<comment type="caution">
    <text evidence="17">The sequence shown here is derived from an EMBL/GenBank/DDBJ whole genome shotgun (WGS) entry which is preliminary data.</text>
</comment>
<evidence type="ECO:0000256" key="12">
    <source>
        <dbReference type="ARBA" id="ARBA00044710"/>
    </source>
</evidence>
<feature type="transmembrane region" description="Helical" evidence="15">
    <location>
        <begin position="308"/>
        <end position="331"/>
    </location>
</feature>
<organism evidence="17 18">
    <name type="scientific">Pelagomonas calceolata</name>
    <dbReference type="NCBI Taxonomy" id="35677"/>
    <lineage>
        <taxon>Eukaryota</taxon>
        <taxon>Sar</taxon>
        <taxon>Stramenopiles</taxon>
        <taxon>Ochrophyta</taxon>
        <taxon>Pelagophyceae</taxon>
        <taxon>Pelagomonadales</taxon>
        <taxon>Pelagomonadaceae</taxon>
        <taxon>Pelagomonas</taxon>
    </lineage>
</organism>
<evidence type="ECO:0000256" key="11">
    <source>
        <dbReference type="ARBA" id="ARBA00044668"/>
    </source>
</evidence>
<dbReference type="InterPro" id="IPR020846">
    <property type="entry name" value="MFS_dom"/>
</dbReference>
<reference evidence="17" key="1">
    <citation type="submission" date="2021-11" db="EMBL/GenBank/DDBJ databases">
        <authorList>
            <consortium name="Genoscope - CEA"/>
            <person name="William W."/>
        </authorList>
    </citation>
    <scope>NUCLEOTIDE SEQUENCE</scope>
</reference>